<evidence type="ECO:0000256" key="1">
    <source>
        <dbReference type="SAM" id="SignalP"/>
    </source>
</evidence>
<dbReference type="KEGG" id="vgu:HYG85_14215"/>
<evidence type="ECO:0008006" key="4">
    <source>
        <dbReference type="Google" id="ProtNLM"/>
    </source>
</evidence>
<keyword evidence="1" id="KW-0732">Signal</keyword>
<dbReference type="RefSeq" id="WP_212690242.1">
    <property type="nucleotide sequence ID" value="NZ_CP058561.1"/>
</dbReference>
<reference evidence="2 3" key="1">
    <citation type="submission" date="2020-07" db="EMBL/GenBank/DDBJ databases">
        <title>Vallitalea guaymasensis genome.</title>
        <authorList>
            <person name="Postec A."/>
        </authorList>
    </citation>
    <scope>NUCLEOTIDE SEQUENCE [LARGE SCALE GENOMIC DNA]</scope>
    <source>
        <strain evidence="2 3">Ra1766G1</strain>
    </source>
</reference>
<dbReference type="EMBL" id="CP058561">
    <property type="protein sequence ID" value="QUH30006.1"/>
    <property type="molecule type" value="Genomic_DNA"/>
</dbReference>
<gene>
    <name evidence="2" type="ORF">HYG85_14215</name>
</gene>
<proteinExistence type="predicted"/>
<keyword evidence="3" id="KW-1185">Reference proteome</keyword>
<dbReference type="Proteomes" id="UP000677305">
    <property type="component" value="Chromosome"/>
</dbReference>
<dbReference type="SUPFAM" id="SSF52096">
    <property type="entry name" value="ClpP/crotonase"/>
    <property type="match status" value="1"/>
</dbReference>
<name>A0A8J8MBT1_9FIRM</name>
<accession>A0A8J8MBT1</accession>
<feature type="chain" id="PRO_5039424370" description="ATP-dependent Clp protease proteolytic subunit" evidence="1">
    <location>
        <begin position="20"/>
        <end position="294"/>
    </location>
</feature>
<evidence type="ECO:0000313" key="2">
    <source>
        <dbReference type="EMBL" id="QUH30006.1"/>
    </source>
</evidence>
<evidence type="ECO:0000313" key="3">
    <source>
        <dbReference type="Proteomes" id="UP000677305"/>
    </source>
</evidence>
<organism evidence="2 3">
    <name type="scientific">Vallitalea guaymasensis</name>
    <dbReference type="NCBI Taxonomy" id="1185412"/>
    <lineage>
        <taxon>Bacteria</taxon>
        <taxon>Bacillati</taxon>
        <taxon>Bacillota</taxon>
        <taxon>Clostridia</taxon>
        <taxon>Lachnospirales</taxon>
        <taxon>Vallitaleaceae</taxon>
        <taxon>Vallitalea</taxon>
    </lineage>
</organism>
<dbReference type="InterPro" id="IPR029045">
    <property type="entry name" value="ClpP/crotonase-like_dom_sf"/>
</dbReference>
<feature type="signal peptide" evidence="1">
    <location>
        <begin position="1"/>
        <end position="19"/>
    </location>
</feature>
<dbReference type="Gene3D" id="3.90.226.10">
    <property type="entry name" value="2-enoyl-CoA Hydratase, Chain A, domain 1"/>
    <property type="match status" value="1"/>
</dbReference>
<protein>
    <recommendedName>
        <fullName evidence="4">ATP-dependent Clp protease proteolytic subunit</fullName>
    </recommendedName>
</protein>
<dbReference type="AlphaFoldDB" id="A0A8J8MBT1"/>
<sequence>MKKTVIFIMSLLLITSLFTGCGKKEVEKQDEVVTTDTTESTKTKKVTEIENAKEVTEEVTKETTQDTENQEIMEGTEETVVNGTWTLSENGDTLRLDGTITETSYDDFMKVFNSDVKTLVINSGGGDTYSGLRIAKVIYDSKIDVVVDKICASSAANYLFMAGRNKVVKEGSLLMFHGGVNSFDMKNLEEELKNQGVSEKMIEEQKGYITMQRELEKDFYELVGVDLKLLEYSHVITEKVGFWAPSPEVLSSFGVTNIEKMWYPATDEEFKKTVTSINEMMGTNTTVSNEAVEK</sequence>
<dbReference type="PROSITE" id="PS51257">
    <property type="entry name" value="PROKAR_LIPOPROTEIN"/>
    <property type="match status" value="1"/>
</dbReference>